<gene>
    <name evidence="3" type="ORF">B7H17_20095</name>
    <name evidence="4" type="ORF">ID616_32200</name>
</gene>
<dbReference type="OrthoDB" id="7008446at2"/>
<keyword evidence="4" id="KW-0614">Plasmid</keyword>
<name>A0A1X0ZGZ1_PSEPU</name>
<evidence type="ECO:0000313" key="5">
    <source>
        <dbReference type="Proteomes" id="UP000193675"/>
    </source>
</evidence>
<sequence>MKINPKLTLCVLAAVVSSVAVADDADQVLDRQKTMNTMVYKRDQLKLQADMAEAYKKMSDAGFIVDADGNPVGVDTIQKLGIEVRTKARGPEANPFQSSGSPIVPNAMPFMLDQPTMSGATPAMPSSPFGQQQRMQMPGGPGAGQQQPQPQVQPASEDDEKKVLALKQVRGDSVILTTSDGDRVVRTGEKVYDMKLVRFSVDKAYLKGPKGTQVVSIDWTNSKRYADD</sequence>
<dbReference type="EMBL" id="NBWC01000031">
    <property type="protein sequence ID" value="ORL62010.1"/>
    <property type="molecule type" value="Genomic_DNA"/>
</dbReference>
<evidence type="ECO:0000256" key="1">
    <source>
        <dbReference type="SAM" id="MobiDB-lite"/>
    </source>
</evidence>
<geneLocation type="plasmid" evidence="4 6">
    <name>pZXPA-20-602k</name>
</geneLocation>
<feature type="region of interest" description="Disordered" evidence="1">
    <location>
        <begin position="112"/>
        <end position="160"/>
    </location>
</feature>
<dbReference type="RefSeq" id="WP_084851201.1">
    <property type="nucleotide sequence ID" value="NZ_CP061724.1"/>
</dbReference>
<reference evidence="3 5" key="1">
    <citation type="submission" date="2017-04" db="EMBL/GenBank/DDBJ databases">
        <title>Presence of VIM-2 positive Pseudomonas species in chickens and their surrounding environment.</title>
        <authorList>
            <person name="Zhang R."/>
        </authorList>
    </citation>
    <scope>NUCLEOTIDE SEQUENCE [LARGE SCALE GENOMIC DNA]</scope>
    <source>
        <strain evidence="3 5">DZ-C18</strain>
    </source>
</reference>
<dbReference type="EMBL" id="CP061724">
    <property type="protein sequence ID" value="QOD01257.1"/>
    <property type="molecule type" value="Genomic_DNA"/>
</dbReference>
<feature type="signal peptide" evidence="2">
    <location>
        <begin position="1"/>
        <end position="22"/>
    </location>
</feature>
<keyword evidence="2" id="KW-0732">Signal</keyword>
<evidence type="ECO:0000313" key="3">
    <source>
        <dbReference type="EMBL" id="ORL62010.1"/>
    </source>
</evidence>
<dbReference type="AlphaFoldDB" id="A0A1X0ZGZ1"/>
<reference evidence="4 6" key="2">
    <citation type="submission" date="2020-09" db="EMBL/GenBank/DDBJ databases">
        <title>Co-existence of a novel multidrug-resistance efflux pump with carbapenem resistance gene blaVIM-2 in one megaplasmid in Pseudomonas putida.</title>
        <authorList>
            <person name="Peng K."/>
            <person name="Li R."/>
        </authorList>
    </citation>
    <scope>NUCLEOTIDE SEQUENCE [LARGE SCALE GENOMIC DNA]</scope>
    <source>
        <strain evidence="4 6">ZXPA-20</strain>
        <plasmid evidence="4 6">pZXPA-20-602k</plasmid>
    </source>
</reference>
<dbReference type="Proteomes" id="UP000516786">
    <property type="component" value="Plasmid pZXPA-20-602k"/>
</dbReference>
<feature type="compositionally biased region" description="Low complexity" evidence="1">
    <location>
        <begin position="130"/>
        <end position="155"/>
    </location>
</feature>
<organism evidence="3 5">
    <name type="scientific">Pseudomonas putida</name>
    <name type="common">Arthrobacter siderocapsulatus</name>
    <dbReference type="NCBI Taxonomy" id="303"/>
    <lineage>
        <taxon>Bacteria</taxon>
        <taxon>Pseudomonadati</taxon>
        <taxon>Pseudomonadota</taxon>
        <taxon>Gammaproteobacteria</taxon>
        <taxon>Pseudomonadales</taxon>
        <taxon>Pseudomonadaceae</taxon>
        <taxon>Pseudomonas</taxon>
    </lineage>
</organism>
<protein>
    <submittedName>
        <fullName evidence="3">Uncharacterized protein</fullName>
    </submittedName>
</protein>
<evidence type="ECO:0000313" key="4">
    <source>
        <dbReference type="EMBL" id="QOD01257.1"/>
    </source>
</evidence>
<evidence type="ECO:0000256" key="2">
    <source>
        <dbReference type="SAM" id="SignalP"/>
    </source>
</evidence>
<accession>A0A1X0ZGZ1</accession>
<feature type="chain" id="PRO_5011905265" evidence="2">
    <location>
        <begin position="23"/>
        <end position="228"/>
    </location>
</feature>
<evidence type="ECO:0000313" key="6">
    <source>
        <dbReference type="Proteomes" id="UP000516786"/>
    </source>
</evidence>
<dbReference type="Proteomes" id="UP000193675">
    <property type="component" value="Unassembled WGS sequence"/>
</dbReference>
<proteinExistence type="predicted"/>